<keyword evidence="3" id="KW-1185">Reference proteome</keyword>
<evidence type="ECO:0000313" key="3">
    <source>
        <dbReference type="Proteomes" id="UP000823749"/>
    </source>
</evidence>
<feature type="compositionally biased region" description="Gly residues" evidence="1">
    <location>
        <begin position="17"/>
        <end position="42"/>
    </location>
</feature>
<accession>A0AAV6L2S5</accession>
<feature type="compositionally biased region" description="Low complexity" evidence="1">
    <location>
        <begin position="81"/>
        <end position="90"/>
    </location>
</feature>
<sequence>MDRNSYNNKNHHRETGNPGGGRGRNCDGGGRGGGTGWGGPAQSGGQQWADRSGGQVAPGGGYYRPQQQQTGGQMGHGGGSYRPQQQQQQNGGQGVGPARAESVGGGGRGGVWSGRPGLQTQSQSQALFPGGSYRQHQQQNGGQILVQIQVQISFPNH</sequence>
<evidence type="ECO:0000256" key="1">
    <source>
        <dbReference type="SAM" id="MobiDB-lite"/>
    </source>
</evidence>
<comment type="caution">
    <text evidence="2">The sequence shown here is derived from an EMBL/GenBank/DDBJ whole genome shotgun (WGS) entry which is preliminary data.</text>
</comment>
<feature type="compositionally biased region" description="Gly residues" evidence="1">
    <location>
        <begin position="103"/>
        <end position="112"/>
    </location>
</feature>
<proteinExistence type="predicted"/>
<dbReference type="AlphaFoldDB" id="A0AAV6L2S5"/>
<feature type="region of interest" description="Disordered" evidence="1">
    <location>
        <begin position="1"/>
        <end position="139"/>
    </location>
</feature>
<organism evidence="2 3">
    <name type="scientific">Rhododendron griersonianum</name>
    <dbReference type="NCBI Taxonomy" id="479676"/>
    <lineage>
        <taxon>Eukaryota</taxon>
        <taxon>Viridiplantae</taxon>
        <taxon>Streptophyta</taxon>
        <taxon>Embryophyta</taxon>
        <taxon>Tracheophyta</taxon>
        <taxon>Spermatophyta</taxon>
        <taxon>Magnoliopsida</taxon>
        <taxon>eudicotyledons</taxon>
        <taxon>Gunneridae</taxon>
        <taxon>Pentapetalae</taxon>
        <taxon>asterids</taxon>
        <taxon>Ericales</taxon>
        <taxon>Ericaceae</taxon>
        <taxon>Ericoideae</taxon>
        <taxon>Rhodoreae</taxon>
        <taxon>Rhododendron</taxon>
    </lineage>
</organism>
<gene>
    <name evidence="2" type="ORF">RHGRI_009037</name>
</gene>
<protein>
    <submittedName>
        <fullName evidence="2">Uncharacterized protein</fullName>
    </submittedName>
</protein>
<name>A0AAV6L2S5_9ERIC</name>
<dbReference type="EMBL" id="JACTNZ010000003">
    <property type="protein sequence ID" value="KAG5559358.1"/>
    <property type="molecule type" value="Genomic_DNA"/>
</dbReference>
<dbReference type="Proteomes" id="UP000823749">
    <property type="component" value="Chromosome 3"/>
</dbReference>
<reference evidence="2" key="1">
    <citation type="submission" date="2020-08" db="EMBL/GenBank/DDBJ databases">
        <title>Plant Genome Project.</title>
        <authorList>
            <person name="Zhang R.-G."/>
        </authorList>
    </citation>
    <scope>NUCLEOTIDE SEQUENCE</scope>
    <source>
        <strain evidence="2">WSP0</strain>
        <tissue evidence="2">Leaf</tissue>
    </source>
</reference>
<evidence type="ECO:0000313" key="2">
    <source>
        <dbReference type="EMBL" id="KAG5559358.1"/>
    </source>
</evidence>